<proteinExistence type="inferred from homology"/>
<evidence type="ECO:0000256" key="1">
    <source>
        <dbReference type="ARBA" id="ARBA00006975"/>
    </source>
</evidence>
<gene>
    <name evidence="3" type="primary">groES</name>
    <name evidence="3" type="synonym">groS</name>
    <name evidence="6" type="ORF">DES51_101170</name>
    <name evidence="5" type="ORF">MQE39_02545</name>
</gene>
<dbReference type="GO" id="GO:0044183">
    <property type="term" value="F:protein folding chaperone"/>
    <property type="evidence" value="ECO:0007669"/>
    <property type="project" value="InterPro"/>
</dbReference>
<dbReference type="CDD" id="cd00320">
    <property type="entry name" value="cpn10"/>
    <property type="match status" value="1"/>
</dbReference>
<name>A0A2V2F5U8_9FIRM</name>
<dbReference type="GO" id="GO:0051082">
    <property type="term" value="F:unfolded protein binding"/>
    <property type="evidence" value="ECO:0007669"/>
    <property type="project" value="TreeGrafter"/>
</dbReference>
<accession>A0A2V2F5U8</accession>
<reference evidence="6 7" key="1">
    <citation type="submission" date="2018-05" db="EMBL/GenBank/DDBJ databases">
        <title>Genomic Encyclopedia of Type Strains, Phase IV (KMG-IV): sequencing the most valuable type-strain genomes for metagenomic binning, comparative biology and taxonomic classification.</title>
        <authorList>
            <person name="Goeker M."/>
        </authorList>
    </citation>
    <scope>NUCLEOTIDE SEQUENCE [LARGE SCALE GENOMIC DNA]</scope>
    <source>
        <strain evidence="6 7">JC118</strain>
    </source>
</reference>
<sequence>MIKPLHDYVLLEKVEAEKKTASGIVLTEASKEKPSYAIVKAVGEGKLVDGQLVKPTVAVNDKVVYKKYSGTEVKVDDVEYILVPESDILGIME</sequence>
<dbReference type="SUPFAM" id="SSF50129">
    <property type="entry name" value="GroES-like"/>
    <property type="match status" value="1"/>
</dbReference>
<dbReference type="PANTHER" id="PTHR10772">
    <property type="entry name" value="10 KDA HEAT SHOCK PROTEIN"/>
    <property type="match status" value="1"/>
</dbReference>
<reference evidence="5" key="2">
    <citation type="submission" date="2022-03" db="EMBL/GenBank/DDBJ databases">
        <title>First case of bacteraemia caused by Dielma fastidiosa in a patient hospitalised with diverticulitis.</title>
        <authorList>
            <person name="Forman-Ankjaer B."/>
            <person name="Hvid-Jensen F."/>
            <person name="Kobel C.M."/>
            <person name="Greve T."/>
        </authorList>
    </citation>
    <scope>NUCLEOTIDE SEQUENCE</scope>
    <source>
        <strain evidence="5">AUH_DF_2021</strain>
    </source>
</reference>
<dbReference type="InterPro" id="IPR020818">
    <property type="entry name" value="Chaperonin_GroES"/>
</dbReference>
<comment type="similarity">
    <text evidence="1 3 4">Belongs to the GroES chaperonin family.</text>
</comment>
<keyword evidence="2 3" id="KW-0143">Chaperone</keyword>
<dbReference type="PRINTS" id="PR00297">
    <property type="entry name" value="CHAPERONIN10"/>
</dbReference>
<dbReference type="NCBIfam" id="NF001531">
    <property type="entry name" value="PRK00364.2-2"/>
    <property type="match status" value="1"/>
</dbReference>
<keyword evidence="3" id="KW-0963">Cytoplasm</keyword>
<dbReference type="GO" id="GO:0046872">
    <property type="term" value="F:metal ion binding"/>
    <property type="evidence" value="ECO:0007669"/>
    <property type="project" value="TreeGrafter"/>
</dbReference>
<dbReference type="Pfam" id="PF00166">
    <property type="entry name" value="Cpn10"/>
    <property type="match status" value="1"/>
</dbReference>
<evidence type="ECO:0000256" key="3">
    <source>
        <dbReference type="HAMAP-Rule" id="MF_00580"/>
    </source>
</evidence>
<evidence type="ECO:0000313" key="8">
    <source>
        <dbReference type="Proteomes" id="UP001276902"/>
    </source>
</evidence>
<dbReference type="STRING" id="1034346.GCA_000313565_00169"/>
<dbReference type="Proteomes" id="UP001276902">
    <property type="component" value="Unassembled WGS sequence"/>
</dbReference>
<dbReference type="GO" id="GO:0005524">
    <property type="term" value="F:ATP binding"/>
    <property type="evidence" value="ECO:0007669"/>
    <property type="project" value="InterPro"/>
</dbReference>
<dbReference type="GO" id="GO:0005737">
    <property type="term" value="C:cytoplasm"/>
    <property type="evidence" value="ECO:0007669"/>
    <property type="project" value="UniProtKB-SubCell"/>
</dbReference>
<keyword evidence="7" id="KW-1185">Reference proteome</keyword>
<comment type="caution">
    <text evidence="5">The sequence shown here is derived from an EMBL/GenBank/DDBJ whole genome shotgun (WGS) entry which is preliminary data.</text>
</comment>
<dbReference type="EMBL" id="JALDAW010000008">
    <property type="protein sequence ID" value="MDY5167005.1"/>
    <property type="molecule type" value="Genomic_DNA"/>
</dbReference>
<dbReference type="Gene3D" id="2.30.33.40">
    <property type="entry name" value="GroES chaperonin"/>
    <property type="match status" value="1"/>
</dbReference>
<comment type="function">
    <text evidence="3 4">Together with the chaperonin GroEL, plays an essential role in assisting protein folding. The GroEL-GroES system forms a nano-cage that allows encapsulation of the non-native substrate proteins and provides a physical environment optimized to promote and accelerate protein folding. GroES binds to the apical surface of the GroEL ring, thereby capping the opening of the GroEL channel.</text>
</comment>
<evidence type="ECO:0000313" key="5">
    <source>
        <dbReference type="EMBL" id="MDY5167005.1"/>
    </source>
</evidence>
<comment type="subcellular location">
    <subcellularLocation>
        <location evidence="3">Cytoplasm</location>
    </subcellularLocation>
</comment>
<protein>
    <recommendedName>
        <fullName evidence="3">Co-chaperonin GroES</fullName>
    </recommendedName>
    <alternativeName>
        <fullName evidence="3">10 kDa chaperonin</fullName>
    </alternativeName>
    <alternativeName>
        <fullName evidence="3">Chaperonin-10</fullName>
        <shortName evidence="3">Cpn10</shortName>
    </alternativeName>
</protein>
<evidence type="ECO:0000313" key="6">
    <source>
        <dbReference type="EMBL" id="PXX81561.1"/>
    </source>
</evidence>
<dbReference type="GO" id="GO:0051087">
    <property type="term" value="F:protein-folding chaperone binding"/>
    <property type="evidence" value="ECO:0007669"/>
    <property type="project" value="TreeGrafter"/>
</dbReference>
<evidence type="ECO:0000256" key="2">
    <source>
        <dbReference type="ARBA" id="ARBA00023186"/>
    </source>
</evidence>
<dbReference type="Proteomes" id="UP000247612">
    <property type="component" value="Unassembled WGS sequence"/>
</dbReference>
<dbReference type="OrthoDB" id="9806791at2"/>
<organism evidence="5 8">
    <name type="scientific">Dielma fastidiosa</name>
    <dbReference type="NCBI Taxonomy" id="1034346"/>
    <lineage>
        <taxon>Bacteria</taxon>
        <taxon>Bacillati</taxon>
        <taxon>Bacillota</taxon>
        <taxon>Erysipelotrichia</taxon>
        <taxon>Erysipelotrichales</taxon>
        <taxon>Erysipelotrichaceae</taxon>
        <taxon>Dielma</taxon>
    </lineage>
</organism>
<dbReference type="HAMAP" id="MF_00580">
    <property type="entry name" value="CH10"/>
    <property type="match status" value="1"/>
</dbReference>
<dbReference type="InterPro" id="IPR011032">
    <property type="entry name" value="GroES-like_sf"/>
</dbReference>
<dbReference type="SMART" id="SM00883">
    <property type="entry name" value="Cpn10"/>
    <property type="match status" value="1"/>
</dbReference>
<comment type="subunit">
    <text evidence="3">Heptamer of 7 subunits arranged in a ring. Interacts with the chaperonin GroEL.</text>
</comment>
<evidence type="ECO:0000313" key="7">
    <source>
        <dbReference type="Proteomes" id="UP000247612"/>
    </source>
</evidence>
<dbReference type="PANTHER" id="PTHR10772:SF63">
    <property type="entry name" value="20 KDA CHAPERONIN, CHLOROPLASTIC"/>
    <property type="match status" value="1"/>
</dbReference>
<dbReference type="EMBL" id="QJKH01000001">
    <property type="protein sequence ID" value="PXX81561.1"/>
    <property type="molecule type" value="Genomic_DNA"/>
</dbReference>
<dbReference type="AlphaFoldDB" id="A0A2V2F5U8"/>
<dbReference type="InterPro" id="IPR037124">
    <property type="entry name" value="Chaperonin_GroES_sf"/>
</dbReference>
<dbReference type="GeneID" id="94441579"/>
<dbReference type="RefSeq" id="WP_022936475.1">
    <property type="nucleotide sequence ID" value="NZ_BAABZA010000001.1"/>
</dbReference>
<evidence type="ECO:0000256" key="4">
    <source>
        <dbReference type="RuleBase" id="RU000535"/>
    </source>
</evidence>
<dbReference type="FunFam" id="2.30.33.40:FF:000001">
    <property type="entry name" value="10 kDa chaperonin"/>
    <property type="match status" value="1"/>
</dbReference>